<dbReference type="EMBL" id="JAGMWN010000013">
    <property type="protein sequence ID" value="MBP5858949.1"/>
    <property type="molecule type" value="Genomic_DNA"/>
</dbReference>
<dbReference type="PROSITE" id="PS01326">
    <property type="entry name" value="DAP_EPIMERASE"/>
    <property type="match status" value="1"/>
</dbReference>
<feature type="active site" description="Proton donor" evidence="8">
    <location>
        <position position="74"/>
    </location>
</feature>
<comment type="caution">
    <text evidence="10">The sequence shown here is derived from an EMBL/GenBank/DDBJ whole genome shotgun (WGS) entry which is preliminary data.</text>
</comment>
<comment type="subcellular location">
    <subcellularLocation>
        <location evidence="8">Cytoplasm</location>
    </subcellularLocation>
</comment>
<name>A0A8J7V5H8_9PROT</name>
<dbReference type="EC" id="5.1.1.7" evidence="3 8"/>
<dbReference type="RefSeq" id="WP_210683537.1">
    <property type="nucleotide sequence ID" value="NZ_JAGMWN010000013.1"/>
</dbReference>
<comment type="pathway">
    <text evidence="1 8">Amino-acid biosynthesis; L-lysine biosynthesis via DAP pathway; DL-2,6-diaminopimelate from LL-2,6-diaminopimelate: step 1/1.</text>
</comment>
<evidence type="ECO:0000256" key="7">
    <source>
        <dbReference type="ARBA" id="ARBA00051712"/>
    </source>
</evidence>
<feature type="binding site" evidence="8">
    <location>
        <begin position="207"/>
        <end position="208"/>
    </location>
    <ligand>
        <name>substrate</name>
    </ligand>
</feature>
<keyword evidence="11" id="KW-1185">Reference proteome</keyword>
<feature type="site" description="Could be important to modulate the pK values of the two catalytic cysteine residues" evidence="8">
    <location>
        <position position="207"/>
    </location>
</feature>
<comment type="function">
    <text evidence="8">Catalyzes the stereoinversion of LL-2,6-diaminopimelate (L,L-DAP) to meso-diaminopimelate (meso-DAP), a precursor of L-lysine and an essential component of the bacterial peptidoglycan.</text>
</comment>
<comment type="similarity">
    <text evidence="2 8">Belongs to the diaminopimelate epimerase family.</text>
</comment>
<protein>
    <recommendedName>
        <fullName evidence="3 8">Diaminopimelate epimerase</fullName>
        <shortName evidence="8">DAP epimerase</shortName>
        <ecNumber evidence="3 8">5.1.1.7</ecNumber>
    </recommendedName>
    <alternativeName>
        <fullName evidence="8">PLP-independent amino acid racemase</fullName>
    </alternativeName>
</protein>
<keyword evidence="4 8" id="KW-0028">Amino-acid biosynthesis</keyword>
<dbReference type="UniPathway" id="UPA00034">
    <property type="reaction ID" value="UER00025"/>
</dbReference>
<proteinExistence type="inferred from homology"/>
<dbReference type="PANTHER" id="PTHR31689">
    <property type="entry name" value="DIAMINOPIMELATE EPIMERASE, CHLOROPLASTIC"/>
    <property type="match status" value="1"/>
</dbReference>
<dbReference type="InterPro" id="IPR018510">
    <property type="entry name" value="DAP_epimerase_AS"/>
</dbReference>
<feature type="active site" evidence="9">
    <location>
        <position position="74"/>
    </location>
</feature>
<accession>A0A8J7V5H8</accession>
<evidence type="ECO:0000256" key="1">
    <source>
        <dbReference type="ARBA" id="ARBA00005196"/>
    </source>
</evidence>
<evidence type="ECO:0000256" key="9">
    <source>
        <dbReference type="PROSITE-ProRule" id="PRU10125"/>
    </source>
</evidence>
<dbReference type="PANTHER" id="PTHR31689:SF0">
    <property type="entry name" value="DIAMINOPIMELATE EPIMERASE"/>
    <property type="match status" value="1"/>
</dbReference>
<feature type="binding site" evidence="8">
    <location>
        <begin position="75"/>
        <end position="76"/>
    </location>
    <ligand>
        <name>substrate</name>
    </ligand>
</feature>
<keyword evidence="8" id="KW-0963">Cytoplasm</keyword>
<dbReference type="Proteomes" id="UP000672602">
    <property type="component" value="Unassembled WGS sequence"/>
</dbReference>
<feature type="site" description="Could be important to modulate the pK values of the two catalytic cysteine residues" evidence="8">
    <location>
        <position position="158"/>
    </location>
</feature>
<dbReference type="Pfam" id="PF01678">
    <property type="entry name" value="DAP_epimerase"/>
    <property type="match status" value="2"/>
</dbReference>
<feature type="binding site" evidence="8">
    <location>
        <position position="45"/>
    </location>
    <ligand>
        <name>substrate</name>
    </ligand>
</feature>
<dbReference type="SUPFAM" id="SSF54506">
    <property type="entry name" value="Diaminopimelate epimerase-like"/>
    <property type="match status" value="2"/>
</dbReference>
<dbReference type="GO" id="GO:0009089">
    <property type="term" value="P:lysine biosynthetic process via diaminopimelate"/>
    <property type="evidence" value="ECO:0007669"/>
    <property type="project" value="UniProtKB-UniRule"/>
</dbReference>
<evidence type="ECO:0000256" key="3">
    <source>
        <dbReference type="ARBA" id="ARBA00013080"/>
    </source>
</evidence>
<comment type="subunit">
    <text evidence="8">Homodimer.</text>
</comment>
<organism evidence="10 11">
    <name type="scientific">Marivibrio halodurans</name>
    <dbReference type="NCBI Taxonomy" id="2039722"/>
    <lineage>
        <taxon>Bacteria</taxon>
        <taxon>Pseudomonadati</taxon>
        <taxon>Pseudomonadota</taxon>
        <taxon>Alphaproteobacteria</taxon>
        <taxon>Rhodospirillales</taxon>
        <taxon>Rhodospirillaceae</taxon>
        <taxon>Marivibrio</taxon>
    </lineage>
</organism>
<dbReference type="GO" id="GO:0005829">
    <property type="term" value="C:cytosol"/>
    <property type="evidence" value="ECO:0007669"/>
    <property type="project" value="TreeGrafter"/>
</dbReference>
<evidence type="ECO:0000313" key="10">
    <source>
        <dbReference type="EMBL" id="MBP5858949.1"/>
    </source>
</evidence>
<gene>
    <name evidence="8" type="primary">dapF</name>
    <name evidence="10" type="ORF">KAJ83_18160</name>
</gene>
<evidence type="ECO:0000256" key="4">
    <source>
        <dbReference type="ARBA" id="ARBA00022605"/>
    </source>
</evidence>
<feature type="binding site" evidence="8">
    <location>
        <begin position="217"/>
        <end position="218"/>
    </location>
    <ligand>
        <name>substrate</name>
    </ligand>
</feature>
<evidence type="ECO:0000256" key="6">
    <source>
        <dbReference type="ARBA" id="ARBA00023235"/>
    </source>
</evidence>
<dbReference type="Gene3D" id="3.10.310.10">
    <property type="entry name" value="Diaminopimelate Epimerase, Chain A, domain 1"/>
    <property type="match status" value="2"/>
</dbReference>
<dbReference type="InterPro" id="IPR001653">
    <property type="entry name" value="DAP_epimerase_DapF"/>
</dbReference>
<keyword evidence="5 8" id="KW-0457">Lysine biosynthesis</keyword>
<feature type="binding site" evidence="8">
    <location>
        <position position="189"/>
    </location>
    <ligand>
        <name>substrate</name>
    </ligand>
</feature>
<comment type="catalytic activity">
    <reaction evidence="7 8">
        <text>(2S,6S)-2,6-diaminopimelate = meso-2,6-diaminopimelate</text>
        <dbReference type="Rhea" id="RHEA:15393"/>
        <dbReference type="ChEBI" id="CHEBI:57609"/>
        <dbReference type="ChEBI" id="CHEBI:57791"/>
        <dbReference type="EC" id="5.1.1.7"/>
    </reaction>
</comment>
<evidence type="ECO:0000313" key="11">
    <source>
        <dbReference type="Proteomes" id="UP000672602"/>
    </source>
</evidence>
<evidence type="ECO:0000256" key="8">
    <source>
        <dbReference type="HAMAP-Rule" id="MF_00197"/>
    </source>
</evidence>
<dbReference type="HAMAP" id="MF_00197">
    <property type="entry name" value="DAP_epimerase"/>
    <property type="match status" value="1"/>
</dbReference>
<dbReference type="GO" id="GO:0008837">
    <property type="term" value="F:diaminopimelate epimerase activity"/>
    <property type="evidence" value="ECO:0007669"/>
    <property type="project" value="UniProtKB-UniRule"/>
</dbReference>
<evidence type="ECO:0000256" key="5">
    <source>
        <dbReference type="ARBA" id="ARBA00023154"/>
    </source>
</evidence>
<feature type="binding site" evidence="8">
    <location>
        <position position="156"/>
    </location>
    <ligand>
        <name>substrate</name>
    </ligand>
</feature>
<feature type="binding site" evidence="8">
    <location>
        <position position="65"/>
    </location>
    <ligand>
        <name>substrate</name>
    </ligand>
</feature>
<dbReference type="AlphaFoldDB" id="A0A8J7V5H8"/>
<evidence type="ECO:0000256" key="2">
    <source>
        <dbReference type="ARBA" id="ARBA00010219"/>
    </source>
</evidence>
<keyword evidence="6 8" id="KW-0413">Isomerase</keyword>
<feature type="active site" description="Proton acceptor" evidence="8">
    <location>
        <position position="216"/>
    </location>
</feature>
<reference evidence="10" key="1">
    <citation type="submission" date="2021-04" db="EMBL/GenBank/DDBJ databases">
        <authorList>
            <person name="Zhang D.-C."/>
        </authorList>
    </citation>
    <scope>NUCLEOTIDE SEQUENCE</scope>
    <source>
        <strain evidence="10">CGMCC 1.15697</strain>
    </source>
</reference>
<feature type="binding site" evidence="8">
    <location>
        <position position="12"/>
    </location>
    <ligand>
        <name>substrate</name>
    </ligand>
</feature>
<sequence>MVAFTKMHGLGNDFVVLDARALPLALTAEAVRHIGDRRRGVGFDQLLVMEPAGNDGADLFMRIYNPDGSESGACGNGTRCVAALCMVENDAERITIETRRGLLAARRLDDGRVAVDMGEALTDWAAVPLAEERDTLSLNGVASGPLADPVAVGMGNPHCVFFVADAEAVDLTTHGSEIEHHPLFPERTNVEVASLIGPDRLRLRVWERGAGITFACGSGACATAVAAIRRGLTGRRVALDLDGGRLDIEWRETDGHVLMTGPVATSFTGEIDL</sequence>
<dbReference type="NCBIfam" id="TIGR00652">
    <property type="entry name" value="DapF"/>
    <property type="match status" value="1"/>
</dbReference>